<sequence length="97" mass="10210">MAYASTLLHLLSSDSTVTSAVAVIASSVDVVRKCRDPPLASKPLSPAVLHDYVSSESDNGKGASFRGNALRELPHRSVPLPLAGHRGRINTLTSGPY</sequence>
<protein>
    <submittedName>
        <fullName evidence="2">Putative secreted peptide</fullName>
    </submittedName>
</protein>
<dbReference type="EMBL" id="GGFM01012119">
    <property type="protein sequence ID" value="MBW32870.1"/>
    <property type="molecule type" value="Transcribed_RNA"/>
</dbReference>
<proteinExistence type="predicted"/>
<organism evidence="2">
    <name type="scientific">Anopheles braziliensis</name>
    <dbReference type="NCBI Taxonomy" id="58242"/>
    <lineage>
        <taxon>Eukaryota</taxon>
        <taxon>Metazoa</taxon>
        <taxon>Ecdysozoa</taxon>
        <taxon>Arthropoda</taxon>
        <taxon>Hexapoda</taxon>
        <taxon>Insecta</taxon>
        <taxon>Pterygota</taxon>
        <taxon>Neoptera</taxon>
        <taxon>Endopterygota</taxon>
        <taxon>Diptera</taxon>
        <taxon>Nematocera</taxon>
        <taxon>Culicoidea</taxon>
        <taxon>Culicidae</taxon>
        <taxon>Anophelinae</taxon>
        <taxon>Anopheles</taxon>
    </lineage>
</organism>
<dbReference type="AlphaFoldDB" id="A0A2M3ZWP3"/>
<evidence type="ECO:0000256" key="1">
    <source>
        <dbReference type="SAM" id="MobiDB-lite"/>
    </source>
</evidence>
<feature type="region of interest" description="Disordered" evidence="1">
    <location>
        <begin position="76"/>
        <end position="97"/>
    </location>
</feature>
<evidence type="ECO:0000313" key="2">
    <source>
        <dbReference type="EMBL" id="MBW32870.1"/>
    </source>
</evidence>
<accession>A0A2M3ZWP3</accession>
<reference evidence="2" key="1">
    <citation type="submission" date="2018-01" db="EMBL/GenBank/DDBJ databases">
        <title>An insight into the sialome of Amazonian anophelines.</title>
        <authorList>
            <person name="Ribeiro J.M."/>
            <person name="Scarpassa V."/>
            <person name="Calvo E."/>
        </authorList>
    </citation>
    <scope>NUCLEOTIDE SEQUENCE</scope>
    <source>
        <tissue evidence="2">Salivary glands</tissue>
    </source>
</reference>
<name>A0A2M3ZWP3_9DIPT</name>